<dbReference type="SUPFAM" id="SSF46579">
    <property type="entry name" value="Prefoldin"/>
    <property type="match status" value="1"/>
</dbReference>
<evidence type="ECO:0000313" key="3">
    <source>
        <dbReference type="EMBL" id="KAG5189364.1"/>
    </source>
</evidence>
<dbReference type="EMBL" id="JAFCMP010000052">
    <property type="protein sequence ID" value="KAG5189364.1"/>
    <property type="molecule type" value="Genomic_DNA"/>
</dbReference>
<comment type="similarity">
    <text evidence="1">Belongs to the prefoldin subunit beta family.</text>
</comment>
<dbReference type="GO" id="GO:0006457">
    <property type="term" value="P:protein folding"/>
    <property type="evidence" value="ECO:0007669"/>
    <property type="project" value="InterPro"/>
</dbReference>
<evidence type="ECO:0000313" key="4">
    <source>
        <dbReference type="Proteomes" id="UP000664859"/>
    </source>
</evidence>
<protein>
    <submittedName>
        <fullName evidence="3">Prefoldin</fullName>
    </submittedName>
</protein>
<dbReference type="FunFam" id="1.10.287.370:FF:000003">
    <property type="entry name" value="Prefoldin subunit 6"/>
    <property type="match status" value="1"/>
</dbReference>
<organism evidence="3 4">
    <name type="scientific">Tribonema minus</name>
    <dbReference type="NCBI Taxonomy" id="303371"/>
    <lineage>
        <taxon>Eukaryota</taxon>
        <taxon>Sar</taxon>
        <taxon>Stramenopiles</taxon>
        <taxon>Ochrophyta</taxon>
        <taxon>PX clade</taxon>
        <taxon>Xanthophyceae</taxon>
        <taxon>Tribonematales</taxon>
        <taxon>Tribonemataceae</taxon>
        <taxon>Tribonema</taxon>
    </lineage>
</organism>
<sequence length="134" mass="15091">MASSPAPTRAVDVELKRYQELQDELTQFSQVRNQLYQQANENGMVKQELELLKPGTKVFKMITPVLLKQDLDEAKVNVAKRIEFIQGEMAKVEKQIEAKTKEQAEIGDNIAKMQGEMQARAAEEARKAVEASKG</sequence>
<keyword evidence="4" id="KW-1185">Reference proteome</keyword>
<name>A0A835ZF83_9STRA</name>
<comment type="caution">
    <text evidence="3">The sequence shown here is derived from an EMBL/GenBank/DDBJ whole genome shotgun (WGS) entry which is preliminary data.</text>
</comment>
<reference evidence="3" key="1">
    <citation type="submission" date="2021-02" db="EMBL/GenBank/DDBJ databases">
        <title>First Annotated Genome of the Yellow-green Alga Tribonema minus.</title>
        <authorList>
            <person name="Mahan K.M."/>
        </authorList>
    </citation>
    <scope>NUCLEOTIDE SEQUENCE</scope>
    <source>
        <strain evidence="3">UTEX B ZZ1240</strain>
    </source>
</reference>
<dbReference type="GO" id="GO:0016272">
    <property type="term" value="C:prefoldin complex"/>
    <property type="evidence" value="ECO:0007669"/>
    <property type="project" value="InterPro"/>
</dbReference>
<dbReference type="Gene3D" id="1.10.287.370">
    <property type="match status" value="1"/>
</dbReference>
<dbReference type="AlphaFoldDB" id="A0A835ZF83"/>
<evidence type="ECO:0000256" key="2">
    <source>
        <dbReference type="ARBA" id="ARBA00023186"/>
    </source>
</evidence>
<dbReference type="PANTHER" id="PTHR21431">
    <property type="entry name" value="PREFOLDIN SUBUNIT 6"/>
    <property type="match status" value="1"/>
</dbReference>
<keyword evidence="2" id="KW-0143">Chaperone</keyword>
<dbReference type="OrthoDB" id="248120at2759"/>
<dbReference type="Pfam" id="PF01920">
    <property type="entry name" value="Prefoldin_2"/>
    <property type="match status" value="1"/>
</dbReference>
<dbReference type="GO" id="GO:0005737">
    <property type="term" value="C:cytoplasm"/>
    <property type="evidence" value="ECO:0007669"/>
    <property type="project" value="TreeGrafter"/>
</dbReference>
<dbReference type="GO" id="GO:0051082">
    <property type="term" value="F:unfolded protein binding"/>
    <property type="evidence" value="ECO:0007669"/>
    <property type="project" value="InterPro"/>
</dbReference>
<accession>A0A835ZF83</accession>
<dbReference type="CDD" id="cd23161">
    <property type="entry name" value="Prefoldin_6"/>
    <property type="match status" value="1"/>
</dbReference>
<dbReference type="InterPro" id="IPR002777">
    <property type="entry name" value="PFD_beta-like"/>
</dbReference>
<dbReference type="Proteomes" id="UP000664859">
    <property type="component" value="Unassembled WGS sequence"/>
</dbReference>
<dbReference type="PANTHER" id="PTHR21431:SF0">
    <property type="entry name" value="PREFOLDIN SUBUNIT 6"/>
    <property type="match status" value="1"/>
</dbReference>
<proteinExistence type="inferred from homology"/>
<gene>
    <name evidence="3" type="ORF">JKP88DRAFT_267331</name>
</gene>
<dbReference type="GO" id="GO:0051131">
    <property type="term" value="P:chaperone-mediated protein complex assembly"/>
    <property type="evidence" value="ECO:0007669"/>
    <property type="project" value="TreeGrafter"/>
</dbReference>
<dbReference type="GO" id="GO:0051087">
    <property type="term" value="F:protein-folding chaperone binding"/>
    <property type="evidence" value="ECO:0007669"/>
    <property type="project" value="TreeGrafter"/>
</dbReference>
<dbReference type="InterPro" id="IPR009053">
    <property type="entry name" value="Prefoldin"/>
</dbReference>
<evidence type="ECO:0000256" key="1">
    <source>
        <dbReference type="ARBA" id="ARBA00008045"/>
    </source>
</evidence>